<protein>
    <submittedName>
        <fullName evidence="3">Aldo/keto reductase</fullName>
    </submittedName>
</protein>
<gene>
    <name evidence="3" type="ORF">JF625_14845</name>
</gene>
<dbReference type="InterPro" id="IPR023210">
    <property type="entry name" value="NADP_OxRdtase_dom"/>
</dbReference>
<feature type="domain" description="NADP-dependent oxidoreductase" evidence="2">
    <location>
        <begin position="16"/>
        <end position="309"/>
    </location>
</feature>
<keyword evidence="1" id="KW-0560">Oxidoreductase</keyword>
<evidence type="ECO:0000256" key="1">
    <source>
        <dbReference type="ARBA" id="ARBA00023002"/>
    </source>
</evidence>
<dbReference type="Proteomes" id="UP000700706">
    <property type="component" value="Unassembled WGS sequence"/>
</dbReference>
<dbReference type="PANTHER" id="PTHR43625">
    <property type="entry name" value="AFLATOXIN B1 ALDEHYDE REDUCTASE"/>
    <property type="match status" value="1"/>
</dbReference>
<name>A0A952FJZ7_9PROT</name>
<sequence>MQKRRLGNSTLEVSALGLGCMGLSFGYGPAVEKPAGIALIRKAADLGVTFFDTAEVYGPFTNEELVGEALAPVRNQVVIATKFGFDIDPETGKQNGLNSRPDHIRSVAEASLKRLRTDVIDLFYQHRVDPNVPMEDVAGAVKDLIREGKVRHFGLSEAGAQSIRRAHAVQPVAALQSEYSLWWREPEAEILPVLEELGIGLVPFSPLGKGFLTGAIDATTAFAGNDFRNIVPRFSAEARQANQALLDLLGGIAARKRVTAAQIALAWLLARKPWIVPIPGTTKPHRLEENVGAAAVALTAEELRDIEDAVSAVEIRGARYPEHLQRLVGR</sequence>
<dbReference type="GO" id="GO:0005737">
    <property type="term" value="C:cytoplasm"/>
    <property type="evidence" value="ECO:0007669"/>
    <property type="project" value="TreeGrafter"/>
</dbReference>
<dbReference type="CDD" id="cd19078">
    <property type="entry name" value="AKR_AKR13C1_2"/>
    <property type="match status" value="1"/>
</dbReference>
<dbReference type="Pfam" id="PF00248">
    <property type="entry name" value="Aldo_ket_red"/>
    <property type="match status" value="1"/>
</dbReference>
<dbReference type="GO" id="GO:0016491">
    <property type="term" value="F:oxidoreductase activity"/>
    <property type="evidence" value="ECO:0007669"/>
    <property type="project" value="UniProtKB-KW"/>
</dbReference>
<dbReference type="AlphaFoldDB" id="A0A952FJZ7"/>
<reference evidence="3" key="1">
    <citation type="submission" date="2020-06" db="EMBL/GenBank/DDBJ databases">
        <title>Stable isotope informed genome-resolved metagenomics uncovers potential trophic interactions in rhizosphere soil.</title>
        <authorList>
            <person name="Starr E.P."/>
            <person name="Shi S."/>
            <person name="Blazewicz S.J."/>
            <person name="Koch B.J."/>
            <person name="Probst A.J."/>
            <person name="Hungate B.A."/>
            <person name="Pett-Ridge J."/>
            <person name="Firestone M.K."/>
            <person name="Banfield J.F."/>
        </authorList>
    </citation>
    <scope>NUCLEOTIDE SEQUENCE</scope>
    <source>
        <strain evidence="3">YM_69_17</strain>
    </source>
</reference>
<proteinExistence type="predicted"/>
<dbReference type="EMBL" id="JAEKLZ010000214">
    <property type="protein sequence ID" value="MBW8726418.1"/>
    <property type="molecule type" value="Genomic_DNA"/>
</dbReference>
<dbReference type="PANTHER" id="PTHR43625:SF27">
    <property type="entry name" value="ALDO-KETO REDUCTASE"/>
    <property type="match status" value="1"/>
</dbReference>
<comment type="caution">
    <text evidence="3">The sequence shown here is derived from an EMBL/GenBank/DDBJ whole genome shotgun (WGS) entry which is preliminary data.</text>
</comment>
<evidence type="ECO:0000259" key="2">
    <source>
        <dbReference type="Pfam" id="PF00248"/>
    </source>
</evidence>
<dbReference type="Gene3D" id="3.20.20.100">
    <property type="entry name" value="NADP-dependent oxidoreductase domain"/>
    <property type="match status" value="1"/>
</dbReference>
<dbReference type="InterPro" id="IPR050791">
    <property type="entry name" value="Aldo-Keto_reductase"/>
</dbReference>
<dbReference type="InterPro" id="IPR036812">
    <property type="entry name" value="NAD(P)_OxRdtase_dom_sf"/>
</dbReference>
<evidence type="ECO:0000313" key="4">
    <source>
        <dbReference type="Proteomes" id="UP000700706"/>
    </source>
</evidence>
<evidence type="ECO:0000313" key="3">
    <source>
        <dbReference type="EMBL" id="MBW8726418.1"/>
    </source>
</evidence>
<accession>A0A952FJZ7</accession>
<dbReference type="SUPFAM" id="SSF51430">
    <property type="entry name" value="NAD(P)-linked oxidoreductase"/>
    <property type="match status" value="1"/>
</dbReference>
<organism evidence="3 4">
    <name type="scientific">Inquilinus limosus</name>
    <dbReference type="NCBI Taxonomy" id="171674"/>
    <lineage>
        <taxon>Bacteria</taxon>
        <taxon>Pseudomonadati</taxon>
        <taxon>Pseudomonadota</taxon>
        <taxon>Alphaproteobacteria</taxon>
        <taxon>Rhodospirillales</taxon>
        <taxon>Rhodospirillaceae</taxon>
        <taxon>Inquilinus</taxon>
    </lineage>
</organism>